<evidence type="ECO:0000313" key="2">
    <source>
        <dbReference type="Proteomes" id="UP000078540"/>
    </source>
</evidence>
<accession>A0A195BAC6</accession>
<reference evidence="1 2" key="1">
    <citation type="submission" date="2015-09" db="EMBL/GenBank/DDBJ databases">
        <title>Atta colombica WGS genome.</title>
        <authorList>
            <person name="Nygaard S."/>
            <person name="Hu H."/>
            <person name="Boomsma J."/>
            <person name="Zhang G."/>
        </authorList>
    </citation>
    <scope>NUCLEOTIDE SEQUENCE [LARGE SCALE GENOMIC DNA]</scope>
    <source>
        <strain evidence="1">Treedump-2</strain>
        <tissue evidence="1">Whole body</tissue>
    </source>
</reference>
<name>A0A195BAC6_9HYME</name>
<dbReference type="Proteomes" id="UP000078540">
    <property type="component" value="Unassembled WGS sequence"/>
</dbReference>
<dbReference type="AlphaFoldDB" id="A0A195BAC6"/>
<protein>
    <submittedName>
        <fullName evidence="1">Uncharacterized protein</fullName>
    </submittedName>
</protein>
<evidence type="ECO:0000313" key="1">
    <source>
        <dbReference type="EMBL" id="KYM81144.1"/>
    </source>
</evidence>
<gene>
    <name evidence="1" type="ORF">ALC53_08487</name>
</gene>
<keyword evidence="2" id="KW-1185">Reference proteome</keyword>
<dbReference type="EMBL" id="KQ976542">
    <property type="protein sequence ID" value="KYM81144.1"/>
    <property type="molecule type" value="Genomic_DNA"/>
</dbReference>
<proteinExistence type="predicted"/>
<organism evidence="1 2">
    <name type="scientific">Atta colombica</name>
    <dbReference type="NCBI Taxonomy" id="520822"/>
    <lineage>
        <taxon>Eukaryota</taxon>
        <taxon>Metazoa</taxon>
        <taxon>Ecdysozoa</taxon>
        <taxon>Arthropoda</taxon>
        <taxon>Hexapoda</taxon>
        <taxon>Insecta</taxon>
        <taxon>Pterygota</taxon>
        <taxon>Neoptera</taxon>
        <taxon>Endopterygota</taxon>
        <taxon>Hymenoptera</taxon>
        <taxon>Apocrita</taxon>
        <taxon>Aculeata</taxon>
        <taxon>Formicoidea</taxon>
        <taxon>Formicidae</taxon>
        <taxon>Myrmicinae</taxon>
        <taxon>Atta</taxon>
    </lineage>
</organism>
<sequence length="108" mass="12677">MCHVCRPLETIETYLKTPLKNLKITDEVWSRHERVILHLPSSFFLLKRKGRKMNWCKSLVKRNRLIMHNVTKCTMNRFPFPIGNVSNAQALAYNLLLFFGDMVISSLI</sequence>